<dbReference type="InterPro" id="IPR011639">
    <property type="entry name" value="MethylTrfase_TaqI-like_dom"/>
</dbReference>
<feature type="domain" description="TaqI-like C-terminal specificity" evidence="10">
    <location>
        <begin position="604"/>
        <end position="722"/>
    </location>
</feature>
<dbReference type="AlphaFoldDB" id="A0A0U9H7T1"/>
<dbReference type="PANTHER" id="PTHR33841">
    <property type="entry name" value="DNA METHYLTRANSFERASE YEEA-RELATED"/>
    <property type="match status" value="1"/>
</dbReference>
<dbReference type="GO" id="GO:0032259">
    <property type="term" value="P:methylation"/>
    <property type="evidence" value="ECO:0007669"/>
    <property type="project" value="UniProtKB-KW"/>
</dbReference>
<dbReference type="Pfam" id="PF07669">
    <property type="entry name" value="Eco57I"/>
    <property type="match status" value="1"/>
</dbReference>
<evidence type="ECO:0000256" key="1">
    <source>
        <dbReference type="ARBA" id="ARBA00011900"/>
    </source>
</evidence>
<evidence type="ECO:0000256" key="7">
    <source>
        <dbReference type="ARBA" id="ARBA00047942"/>
    </source>
</evidence>
<name>A0A0U9H7T1_9BACI</name>
<reference evidence="11 12" key="2">
    <citation type="journal article" date="2016" name="Genome Announc.">
        <title>Draft Genome Sequence of Oceanobacillus picturae Heshi-B3, Isolated from Fermented Rice Bran in a Traditional Japanese Seafood Dish.</title>
        <authorList>
            <person name="Akuzawa S."/>
            <person name="Nagaoka J."/>
            <person name="Kanekatsu M."/>
            <person name="Kanesaki Y."/>
            <person name="Suzuki T."/>
        </authorList>
    </citation>
    <scope>NUCLEOTIDE SEQUENCE [LARGE SCALE GENOMIC DNA]</scope>
    <source>
        <strain evidence="11 12">Heshi-B3</strain>
    </source>
</reference>
<keyword evidence="3" id="KW-0808">Transferase</keyword>
<keyword evidence="11" id="KW-0540">Nuclease</keyword>
<dbReference type="PROSITE" id="PS00092">
    <property type="entry name" value="N6_MTASE"/>
    <property type="match status" value="1"/>
</dbReference>
<feature type="coiled-coil region" evidence="8">
    <location>
        <begin position="747"/>
        <end position="781"/>
    </location>
</feature>
<evidence type="ECO:0000256" key="8">
    <source>
        <dbReference type="SAM" id="Coils"/>
    </source>
</evidence>
<feature type="domain" description="Type II methyltransferase M.TaqI-like" evidence="9">
    <location>
        <begin position="317"/>
        <end position="507"/>
    </location>
</feature>
<evidence type="ECO:0000256" key="3">
    <source>
        <dbReference type="ARBA" id="ARBA00022679"/>
    </source>
</evidence>
<dbReference type="OrthoDB" id="32195at2"/>
<dbReference type="GO" id="GO:0004519">
    <property type="term" value="F:endonuclease activity"/>
    <property type="evidence" value="ECO:0007669"/>
    <property type="project" value="UniProtKB-KW"/>
</dbReference>
<dbReference type="GO" id="GO:0003677">
    <property type="term" value="F:DNA binding"/>
    <property type="evidence" value="ECO:0007669"/>
    <property type="project" value="UniProtKB-KW"/>
</dbReference>
<evidence type="ECO:0000313" key="11">
    <source>
        <dbReference type="EMBL" id="GAQ17849.1"/>
    </source>
</evidence>
<keyword evidence="5" id="KW-0680">Restriction system</keyword>
<dbReference type="Gene3D" id="3.90.220.10">
    <property type="entry name" value="Adenine-n6-DNA-methyltransferase Taqi, Chain A, domain 2"/>
    <property type="match status" value="1"/>
</dbReference>
<keyword evidence="6" id="KW-0238">DNA-binding</keyword>
<dbReference type="SUPFAM" id="SSF53335">
    <property type="entry name" value="S-adenosyl-L-methionine-dependent methyltransferases"/>
    <property type="match status" value="1"/>
</dbReference>
<dbReference type="PANTHER" id="PTHR33841:SF6">
    <property type="entry name" value="TYPE II METHYLTRANSFERASE M.HINDII"/>
    <property type="match status" value="1"/>
</dbReference>
<keyword evidence="8" id="KW-0175">Coiled coil</keyword>
<dbReference type="RefSeq" id="WP_058950070.1">
    <property type="nucleotide sequence ID" value="NZ_BBXV01000023.1"/>
</dbReference>
<dbReference type="EMBL" id="BBXV01000023">
    <property type="protein sequence ID" value="GAQ17849.1"/>
    <property type="molecule type" value="Genomic_DNA"/>
</dbReference>
<organism evidence="11 12">
    <name type="scientific">Oceanobacillus picturae</name>
    <dbReference type="NCBI Taxonomy" id="171693"/>
    <lineage>
        <taxon>Bacteria</taxon>
        <taxon>Bacillati</taxon>
        <taxon>Bacillota</taxon>
        <taxon>Bacilli</taxon>
        <taxon>Bacillales</taxon>
        <taxon>Bacillaceae</taxon>
        <taxon>Oceanobacillus</taxon>
    </lineage>
</organism>
<dbReference type="InterPro" id="IPR050953">
    <property type="entry name" value="N4_N6_ade-DNA_methylase"/>
</dbReference>
<sequence>MLNKELLINDLKKLHKRIVNVYKDIFDYKFNNDSYFEKLILDEYKRDLKVTDEEKLEWNEQYFHRSAYTLLNKILFIRICEDKGFMLNDEDKVMGVEVNPSAGQKLSLIGLQKWTNLISNYSLSELVKFAFKDMNKSYNNISLYKEDKYDWLIPNEQEIDLRFHNEELYEKTHYSEFESTLESIIITLDTSKYDFGDTSDNVLGDVYEKFMNRETRKALGQFYTPDFVIEYILNSTVKNVDVVENPFVSILDPSCGSGHFLIMAYDILREKFEENLVILQEKYKDNSYEIRYGDFKKVVTGEHYWTKEYLHYHILKNCIYGADIDPFALQITTINLLLKDLDNFITDEINIIESDSLIRWENDYKWEKLRDDLKTSGLFLELEFIDLYGNKKIINPSFNDAFELVKICEFWNKKYDYVIGNPPYLLCQEGNVPNDKVFYYRNRYESAQYKTDLYHLFLERGLISTNENGYMSFITPNTYLTNVFNDKLRGFLLQFDIKEIRIIPKEVFKDAYVDVAIIKVQKKNLNENNILIKTDSENEVIEHYASQKDFLKNHKYIFNLSANSTHELGEYKELGSLLRVYFGAQTFDKNTFISNIKYNDEWIPCINGKDIQKYYIDQQEETFLHHKPENIKSGGNDSLQLTEKIVVRQIGGPEPICAYDSGEYYSINTLYNLVPKIPNIDLKYILAILNSNYMKDYWLENYSDNKKLFPKIKKHQLEGLPIKFCDSESMERISNLVNEIMINYKTIRRLYNEMQFTSNDVNGIKEEYAKVKLKIELLNAKSEDNIHALNMFVDHLYGVNPNNEKLNNSNDQYKDLFNGDAFIKSYRDIKDYCFDRKLSLVGALTYRNQRVENENLFKIQGFAEDLLNYAKLYILNKSIDILEVNSYCSIKLIGNKLANDNQFSSFITILKEEDITKKSVEVIRKVLNEYSDTFKTYLKNKKQGKTVKRLVKFDTDIYGISNNSDEIHKKFFIDSLEYFTSSSNEKYNGTVFEGIKRTSKKAEESLEILNVLDFNDKEDYIEVLSEKIRKAFD</sequence>
<dbReference type="SUPFAM" id="SSF116734">
    <property type="entry name" value="DNA methylase specificity domain"/>
    <property type="match status" value="1"/>
</dbReference>
<evidence type="ECO:0000256" key="4">
    <source>
        <dbReference type="ARBA" id="ARBA00022691"/>
    </source>
</evidence>
<evidence type="ECO:0000313" key="12">
    <source>
        <dbReference type="Proteomes" id="UP000052946"/>
    </source>
</evidence>
<evidence type="ECO:0000259" key="10">
    <source>
        <dbReference type="Pfam" id="PF12950"/>
    </source>
</evidence>
<keyword evidence="4" id="KW-0949">S-adenosyl-L-methionine</keyword>
<keyword evidence="11" id="KW-0255">Endonuclease</keyword>
<evidence type="ECO:0000256" key="6">
    <source>
        <dbReference type="ARBA" id="ARBA00023125"/>
    </source>
</evidence>
<protein>
    <recommendedName>
        <fullName evidence="1">site-specific DNA-methyltransferase (adenine-specific)</fullName>
        <ecNumber evidence="1">2.1.1.72</ecNumber>
    </recommendedName>
</protein>
<dbReference type="EC" id="2.1.1.72" evidence="1"/>
<dbReference type="GO" id="GO:0009007">
    <property type="term" value="F:site-specific DNA-methyltransferase (adenine-specific) activity"/>
    <property type="evidence" value="ECO:0007669"/>
    <property type="project" value="UniProtKB-EC"/>
</dbReference>
<dbReference type="InterPro" id="IPR029063">
    <property type="entry name" value="SAM-dependent_MTases_sf"/>
</dbReference>
<dbReference type="Proteomes" id="UP000052946">
    <property type="component" value="Unassembled WGS sequence"/>
</dbReference>
<evidence type="ECO:0000256" key="5">
    <source>
        <dbReference type="ARBA" id="ARBA00022747"/>
    </source>
</evidence>
<dbReference type="InterPro" id="IPR023135">
    <property type="entry name" value="N6_DNA_MeTrfase_TaqI_C"/>
</dbReference>
<dbReference type="InterPro" id="IPR002052">
    <property type="entry name" value="DNA_methylase_N6_adenine_CS"/>
</dbReference>
<keyword evidence="2" id="KW-0489">Methyltransferase</keyword>
<accession>A0A0U9H7T1</accession>
<dbReference type="Pfam" id="PF12950">
    <property type="entry name" value="TaqI_C"/>
    <property type="match status" value="1"/>
</dbReference>
<reference evidence="12" key="1">
    <citation type="submission" date="2015-07" db="EMBL/GenBank/DDBJ databases">
        <title>Draft Genome Sequence of Oceanobacillus picturae Heshi-B3 that Was Isolated from Fermented Rice Bran with Aging Salted Mackerel, Which Was Named Heshiko as Traditional Fermented Seafood in Japan.</title>
        <authorList>
            <person name="Akuzawa S."/>
            <person name="Nakagawa J."/>
            <person name="Kanekatsu T."/>
            <person name="Kanesaki Y."/>
            <person name="Suzuki T."/>
        </authorList>
    </citation>
    <scope>NUCLEOTIDE SEQUENCE [LARGE SCALE GENOMIC DNA]</scope>
    <source>
        <strain evidence="12">Heshi-B3</strain>
    </source>
</reference>
<evidence type="ECO:0000256" key="2">
    <source>
        <dbReference type="ARBA" id="ARBA00022603"/>
    </source>
</evidence>
<dbReference type="PRINTS" id="PR00507">
    <property type="entry name" value="N12N6MTFRASE"/>
</dbReference>
<dbReference type="InterPro" id="IPR025931">
    <property type="entry name" value="TaqI_C"/>
</dbReference>
<comment type="caution">
    <text evidence="11">The sequence shown here is derived from an EMBL/GenBank/DDBJ whole genome shotgun (WGS) entry which is preliminary data.</text>
</comment>
<comment type="catalytic activity">
    <reaction evidence="7">
        <text>a 2'-deoxyadenosine in DNA + S-adenosyl-L-methionine = an N(6)-methyl-2'-deoxyadenosine in DNA + S-adenosyl-L-homocysteine + H(+)</text>
        <dbReference type="Rhea" id="RHEA:15197"/>
        <dbReference type="Rhea" id="RHEA-COMP:12418"/>
        <dbReference type="Rhea" id="RHEA-COMP:12419"/>
        <dbReference type="ChEBI" id="CHEBI:15378"/>
        <dbReference type="ChEBI" id="CHEBI:57856"/>
        <dbReference type="ChEBI" id="CHEBI:59789"/>
        <dbReference type="ChEBI" id="CHEBI:90615"/>
        <dbReference type="ChEBI" id="CHEBI:90616"/>
        <dbReference type="EC" id="2.1.1.72"/>
    </reaction>
</comment>
<dbReference type="GO" id="GO:0009307">
    <property type="term" value="P:DNA restriction-modification system"/>
    <property type="evidence" value="ECO:0007669"/>
    <property type="project" value="UniProtKB-KW"/>
</dbReference>
<proteinExistence type="predicted"/>
<keyword evidence="11" id="KW-0378">Hydrolase</keyword>
<gene>
    <name evidence="11" type="ORF">OPHB3_1786</name>
</gene>
<evidence type="ECO:0000259" key="9">
    <source>
        <dbReference type="Pfam" id="PF07669"/>
    </source>
</evidence>
<dbReference type="Gene3D" id="3.40.50.150">
    <property type="entry name" value="Vaccinia Virus protein VP39"/>
    <property type="match status" value="1"/>
</dbReference>